<feature type="transmembrane region" description="Helical" evidence="5">
    <location>
        <begin position="56"/>
        <end position="74"/>
    </location>
</feature>
<feature type="transmembrane region" description="Helical" evidence="5">
    <location>
        <begin position="16"/>
        <end position="36"/>
    </location>
</feature>
<comment type="subcellular location">
    <subcellularLocation>
        <location evidence="1">Membrane</location>
        <topology evidence="1">Multi-pass membrane protein</topology>
    </subcellularLocation>
</comment>
<keyword evidence="3 5" id="KW-1133">Transmembrane helix</keyword>
<dbReference type="OrthoDB" id="7960583at2"/>
<feature type="transmembrane region" description="Helical" evidence="5">
    <location>
        <begin position="83"/>
        <end position="103"/>
    </location>
</feature>
<comment type="caution">
    <text evidence="6">The sequence shown here is derived from an EMBL/GenBank/DDBJ whole genome shotgun (WGS) entry which is preliminary data.</text>
</comment>
<name>A0A4V3JY64_9LEPT</name>
<organism evidence="6 7">
    <name type="scientific">Leptospira idonii</name>
    <dbReference type="NCBI Taxonomy" id="1193500"/>
    <lineage>
        <taxon>Bacteria</taxon>
        <taxon>Pseudomonadati</taxon>
        <taxon>Spirochaetota</taxon>
        <taxon>Spirochaetia</taxon>
        <taxon>Leptospirales</taxon>
        <taxon>Leptospiraceae</taxon>
        <taxon>Leptospira</taxon>
    </lineage>
</organism>
<sequence>MSQDTTPIWKKINWKVALYWIVTVPTAASFLFGGFVYLSGDPTVAEGMKELGYPSYFPIIIGVWKLLGGIAILVPRFALVKEWAYAGMFFNLSSASISCAYAGLGMEHIITPLVVLVFVAASWALRPASRRLV</sequence>
<protein>
    <submittedName>
        <fullName evidence="6">DoxX family protein</fullName>
    </submittedName>
</protein>
<keyword evidence="7" id="KW-1185">Reference proteome</keyword>
<evidence type="ECO:0000256" key="4">
    <source>
        <dbReference type="ARBA" id="ARBA00023136"/>
    </source>
</evidence>
<dbReference type="Pfam" id="PF13564">
    <property type="entry name" value="DoxX_2"/>
    <property type="match status" value="1"/>
</dbReference>
<evidence type="ECO:0000313" key="6">
    <source>
        <dbReference type="EMBL" id="TGN20036.1"/>
    </source>
</evidence>
<dbReference type="InterPro" id="IPR032808">
    <property type="entry name" value="DoxX"/>
</dbReference>
<evidence type="ECO:0000256" key="5">
    <source>
        <dbReference type="SAM" id="Phobius"/>
    </source>
</evidence>
<evidence type="ECO:0000313" key="7">
    <source>
        <dbReference type="Proteomes" id="UP000298058"/>
    </source>
</evidence>
<dbReference type="RefSeq" id="WP_135759432.1">
    <property type="nucleotide sequence ID" value="NZ_RQHW01000016.1"/>
</dbReference>
<keyword evidence="4 5" id="KW-0472">Membrane</keyword>
<dbReference type="PIRSF" id="PIRSF030066">
    <property type="entry name" value="UCP030066"/>
    <property type="match status" value="1"/>
</dbReference>
<accession>A0A4V3JY64</accession>
<dbReference type="InterPro" id="IPR016944">
    <property type="entry name" value="UCP030066"/>
</dbReference>
<proteinExistence type="predicted"/>
<reference evidence="6" key="1">
    <citation type="journal article" date="2019" name="PLoS Negl. Trop. Dis.">
        <title>Revisiting the worldwide diversity of Leptospira species in the environment.</title>
        <authorList>
            <person name="Vincent A.T."/>
            <person name="Schiettekatte O."/>
            <person name="Bourhy P."/>
            <person name="Veyrier F.J."/>
            <person name="Picardeau M."/>
        </authorList>
    </citation>
    <scope>NUCLEOTIDE SEQUENCE [LARGE SCALE GENOMIC DNA]</scope>
    <source>
        <strain evidence="6">201300427</strain>
    </source>
</reference>
<evidence type="ECO:0000256" key="2">
    <source>
        <dbReference type="ARBA" id="ARBA00022692"/>
    </source>
</evidence>
<gene>
    <name evidence="6" type="ORF">EHS15_04880</name>
</gene>
<dbReference type="Proteomes" id="UP000298058">
    <property type="component" value="Unassembled WGS sequence"/>
</dbReference>
<evidence type="ECO:0000256" key="3">
    <source>
        <dbReference type="ARBA" id="ARBA00022989"/>
    </source>
</evidence>
<dbReference type="AlphaFoldDB" id="A0A4V3JY64"/>
<feature type="transmembrane region" description="Helical" evidence="5">
    <location>
        <begin position="109"/>
        <end position="125"/>
    </location>
</feature>
<dbReference type="GO" id="GO:0016020">
    <property type="term" value="C:membrane"/>
    <property type="evidence" value="ECO:0007669"/>
    <property type="project" value="UniProtKB-SubCell"/>
</dbReference>
<evidence type="ECO:0000256" key="1">
    <source>
        <dbReference type="ARBA" id="ARBA00004141"/>
    </source>
</evidence>
<keyword evidence="2 5" id="KW-0812">Transmembrane</keyword>
<dbReference type="EMBL" id="RQHW01000016">
    <property type="protein sequence ID" value="TGN20036.1"/>
    <property type="molecule type" value="Genomic_DNA"/>
</dbReference>